<reference evidence="1 2" key="1">
    <citation type="journal article" date="2016" name="Environ. Microbiol.">
        <title>New Methyloceanibacter diversity from North Sea sediments includes methanotroph containing solely the soluble methane monooxygenase.</title>
        <authorList>
            <person name="Vekeman B."/>
            <person name="Kerckhof F.M."/>
            <person name="Cremers G."/>
            <person name="de Vos P."/>
            <person name="Vandamme P."/>
            <person name="Boon N."/>
            <person name="Op den Camp H.J."/>
            <person name="Heylen K."/>
        </authorList>
    </citation>
    <scope>NUCLEOTIDE SEQUENCE [LARGE SCALE GENOMIC DNA]</scope>
    <source>
        <strain evidence="1 2">R-67175</strain>
    </source>
</reference>
<dbReference type="InterPro" id="IPR008311">
    <property type="entry name" value="UCP028101"/>
</dbReference>
<comment type="caution">
    <text evidence="1">The sequence shown here is derived from an EMBL/GenBank/DDBJ whole genome shotgun (WGS) entry which is preliminary data.</text>
</comment>
<name>A0A1E3W863_9HYPH</name>
<dbReference type="AlphaFoldDB" id="A0A1E3W863"/>
<dbReference type="SUPFAM" id="SSF50969">
    <property type="entry name" value="YVTN repeat-like/Quinoprotein amine dehydrogenase"/>
    <property type="match status" value="1"/>
</dbReference>
<protein>
    <recommendedName>
        <fullName evidence="3">DUF1513 domain-containing protein</fullName>
    </recommendedName>
</protein>
<sequence>MPESLAAAFVPECFAAARMDDRGIFSAAMFDLERGDLRAVELPARGHDVALRPGGKEWVAFARRPGRFGVAVPVGSGEPVWFAAKPDRHFFGHGVFSADGRLLYTTENDYGRGLGVIGVRDASAGYRQIGEFPGYGIGPHDLALLSDGRTMVIANGGILTHPDSAREELNIPTMQPSLVYVDIETGDLLEEQKLAADLHQLSIRHLAVAQNDTVVFGCQFHGPDGETPPLIGFHARGEKPVIVPTPAATQLSLRNYIGSVTADAAGGIVAASAPKGGLVTYWDVAARRFLGTSELGDGCGLAPTHHSASFLLTSGDGWLATAQADGSLWRHPSRYHWDNHAILVR</sequence>
<dbReference type="EMBL" id="LPWF01000004">
    <property type="protein sequence ID" value="ODS01682.1"/>
    <property type="molecule type" value="Genomic_DNA"/>
</dbReference>
<evidence type="ECO:0000313" key="1">
    <source>
        <dbReference type="EMBL" id="ODS01682.1"/>
    </source>
</evidence>
<proteinExistence type="predicted"/>
<keyword evidence="2" id="KW-1185">Reference proteome</keyword>
<accession>A0A1E3W863</accession>
<dbReference type="Pfam" id="PF07433">
    <property type="entry name" value="DUF1513"/>
    <property type="match status" value="1"/>
</dbReference>
<dbReference type="OrthoDB" id="5624218at2"/>
<dbReference type="InterPro" id="IPR011044">
    <property type="entry name" value="Quino_amine_DH_bsu"/>
</dbReference>
<evidence type="ECO:0000313" key="2">
    <source>
        <dbReference type="Proteomes" id="UP000094472"/>
    </source>
</evidence>
<dbReference type="PIRSF" id="PIRSF028101">
    <property type="entry name" value="UCP028101"/>
    <property type="match status" value="1"/>
</dbReference>
<organism evidence="1 2">
    <name type="scientific">Methyloceanibacter superfactus</name>
    <dbReference type="NCBI Taxonomy" id="1774969"/>
    <lineage>
        <taxon>Bacteria</taxon>
        <taxon>Pseudomonadati</taxon>
        <taxon>Pseudomonadota</taxon>
        <taxon>Alphaproteobacteria</taxon>
        <taxon>Hyphomicrobiales</taxon>
        <taxon>Hyphomicrobiaceae</taxon>
        <taxon>Methyloceanibacter</taxon>
    </lineage>
</organism>
<dbReference type="STRING" id="1774969.AUC69_05315"/>
<evidence type="ECO:0008006" key="3">
    <source>
        <dbReference type="Google" id="ProtNLM"/>
    </source>
</evidence>
<dbReference type="Proteomes" id="UP000094472">
    <property type="component" value="Unassembled WGS sequence"/>
</dbReference>
<dbReference type="RefSeq" id="WP_069440557.1">
    <property type="nucleotide sequence ID" value="NZ_LPWF01000004.1"/>
</dbReference>
<dbReference type="Gene3D" id="2.130.10.10">
    <property type="entry name" value="YVTN repeat-like/Quinoprotein amine dehydrogenase"/>
    <property type="match status" value="1"/>
</dbReference>
<dbReference type="InterPro" id="IPR015943">
    <property type="entry name" value="WD40/YVTN_repeat-like_dom_sf"/>
</dbReference>
<gene>
    <name evidence="1" type="ORF">AUC69_05315</name>
</gene>